<dbReference type="NCBIfam" id="NF005754">
    <property type="entry name" value="PRK07578.1"/>
    <property type="match status" value="1"/>
</dbReference>
<dbReference type="HOGENOM" id="CLU_091006_0_0_10"/>
<dbReference type="eggNOG" id="COG1028">
    <property type="taxonomic scope" value="Bacteria"/>
</dbReference>
<evidence type="ECO:0000313" key="3">
    <source>
        <dbReference type="EMBL" id="AEL25315.1"/>
    </source>
</evidence>
<organism evidence="3 4">
    <name type="scientific">Cyclobacterium marinum (strain ATCC 25205 / DSM 745 / LMG 13164 / NCIMB 1802)</name>
    <name type="common">Flectobacillus marinus</name>
    <dbReference type="NCBI Taxonomy" id="880070"/>
    <lineage>
        <taxon>Bacteria</taxon>
        <taxon>Pseudomonadati</taxon>
        <taxon>Bacteroidota</taxon>
        <taxon>Cytophagia</taxon>
        <taxon>Cytophagales</taxon>
        <taxon>Cyclobacteriaceae</taxon>
        <taxon>Cyclobacterium</taxon>
    </lineage>
</organism>
<dbReference type="PANTHER" id="PTHR43477:SF1">
    <property type="entry name" value="DIHYDROANTICAPSIN 7-DEHYDROGENASE"/>
    <property type="match status" value="1"/>
</dbReference>
<sequence>MKNIIVIGATGTIGSAISQVLQNKGYEVIKASRHTENSIDIEDTESIKTFFTKTGHIDSIICAAGDASFGSFSELSDEQINIGLKSKLMGQVNLCRVGLQTLNPNGVIILTGGILAYQPWPESTNIAMVNAALEGFVKALALELVEGKRILVVHPPFVKETAEAMQMDGSRCPAASEVALTYLQGLENEENGKALFVNENHIINQ</sequence>
<dbReference type="EMBL" id="CP002955">
    <property type="protein sequence ID" value="AEL25315.1"/>
    <property type="molecule type" value="Genomic_DNA"/>
</dbReference>
<evidence type="ECO:0000256" key="2">
    <source>
        <dbReference type="ARBA" id="ARBA00023002"/>
    </source>
</evidence>
<dbReference type="KEGG" id="cmr:Cycma_1557"/>
<dbReference type="InterPro" id="IPR002347">
    <property type="entry name" value="SDR_fam"/>
</dbReference>
<proteinExistence type="inferred from homology"/>
<dbReference type="InterPro" id="IPR051122">
    <property type="entry name" value="SDR_DHRS6-like"/>
</dbReference>
<protein>
    <submittedName>
        <fullName evidence="3">NAD-dependent epimerase/dehydratase</fullName>
    </submittedName>
</protein>
<reference evidence="4" key="1">
    <citation type="submission" date="2011-07" db="EMBL/GenBank/DDBJ databases">
        <title>The complete genome of Cyclobacterium marinum DSM 745.</title>
        <authorList>
            <person name="Lucas S."/>
            <person name="Han J."/>
            <person name="Lapidus A."/>
            <person name="Bruce D."/>
            <person name="Goodwin L."/>
            <person name="Pitluck S."/>
            <person name="Peters L."/>
            <person name="Kyrpides N."/>
            <person name="Mavromatis K."/>
            <person name="Ivanova N."/>
            <person name="Ovchinnikova G."/>
            <person name="Chertkov O."/>
            <person name="Detter J.C."/>
            <person name="Tapia R."/>
            <person name="Han C."/>
            <person name="Land M."/>
            <person name="Hauser L."/>
            <person name="Markowitz V."/>
            <person name="Cheng J.-F."/>
            <person name="Hugenholtz P."/>
            <person name="Woyke T."/>
            <person name="Wu D."/>
            <person name="Tindall B."/>
            <person name="Schuetze A."/>
            <person name="Brambilla E."/>
            <person name="Klenk H.-P."/>
            <person name="Eisen J.A."/>
        </authorList>
    </citation>
    <scope>NUCLEOTIDE SEQUENCE [LARGE SCALE GENOMIC DNA]</scope>
    <source>
        <strain evidence="4">ATCC 25205 / DSM 745 / LMG 13164 / NCIMB 1802</strain>
    </source>
</reference>
<dbReference type="Pfam" id="PF13561">
    <property type="entry name" value="adh_short_C2"/>
    <property type="match status" value="1"/>
</dbReference>
<dbReference type="OrthoDB" id="9787486at2"/>
<keyword evidence="4" id="KW-1185">Reference proteome</keyword>
<dbReference type="PANTHER" id="PTHR43477">
    <property type="entry name" value="DIHYDROANTICAPSIN 7-DEHYDROGENASE"/>
    <property type="match status" value="1"/>
</dbReference>
<keyword evidence="2" id="KW-0560">Oxidoreductase</keyword>
<accession>G0J4T5</accession>
<dbReference type="CDD" id="cd11731">
    <property type="entry name" value="Lin1944_like_SDR_c"/>
    <property type="match status" value="1"/>
</dbReference>
<dbReference type="RefSeq" id="WP_014019610.1">
    <property type="nucleotide sequence ID" value="NC_015914.1"/>
</dbReference>
<dbReference type="GO" id="GO:0016491">
    <property type="term" value="F:oxidoreductase activity"/>
    <property type="evidence" value="ECO:0007669"/>
    <property type="project" value="UniProtKB-KW"/>
</dbReference>
<dbReference type="AlphaFoldDB" id="G0J4T5"/>
<comment type="similarity">
    <text evidence="1">Belongs to the short-chain dehydrogenases/reductases (SDR) family.</text>
</comment>
<evidence type="ECO:0000313" key="4">
    <source>
        <dbReference type="Proteomes" id="UP000001635"/>
    </source>
</evidence>
<dbReference type="Gene3D" id="3.40.50.720">
    <property type="entry name" value="NAD(P)-binding Rossmann-like Domain"/>
    <property type="match status" value="1"/>
</dbReference>
<dbReference type="SUPFAM" id="SSF51735">
    <property type="entry name" value="NAD(P)-binding Rossmann-fold domains"/>
    <property type="match status" value="1"/>
</dbReference>
<dbReference type="STRING" id="880070.Cycma_1557"/>
<evidence type="ECO:0000256" key="1">
    <source>
        <dbReference type="ARBA" id="ARBA00006484"/>
    </source>
</evidence>
<name>G0J4T5_CYCMS</name>
<gene>
    <name evidence="3" type="ordered locus">Cycma_1557</name>
</gene>
<dbReference type="Proteomes" id="UP000001635">
    <property type="component" value="Chromosome"/>
</dbReference>
<dbReference type="InterPro" id="IPR036291">
    <property type="entry name" value="NAD(P)-bd_dom_sf"/>
</dbReference>